<protein>
    <submittedName>
        <fullName evidence="1">Uncharacterized protein</fullName>
    </submittedName>
</protein>
<name>A0A516SFI3_9NEIS</name>
<proteinExistence type="predicted"/>
<dbReference type="EMBL" id="CP041730">
    <property type="protein sequence ID" value="QDQ26925.1"/>
    <property type="molecule type" value="Genomic_DNA"/>
</dbReference>
<gene>
    <name evidence="1" type="ORF">FNU76_11440</name>
</gene>
<dbReference type="KEGG" id="cari:FNU76_11440"/>
<dbReference type="Proteomes" id="UP000317550">
    <property type="component" value="Chromosome"/>
</dbReference>
<sequence>MVLLGIIQKIWYLHISALEGQNNMGTVNYLLPFHGLGPRTQIECKSKVNHFESAFQAASTILKEYDITPKELINLIFCPVDTDLLPEPMKKAMNENQALNALVSNIRASIKYEKKFYHCLLDLLPFQHARLSASGNKLLAYLAACDNPACIKMTGYLDIEQTKKIIRSFFCNGSLIAFDNYALSNISFSAGEQSLCLMDHNGSPFTMGNTSLQAIRPHLDYLKDPISGKEAFMDINLNEPPKRNDEMVLNYKNSAGVAFGDMHGNLIMALHQLVQLGVIEEFPPDVWKTIKAALGNGIQGQDKLKDLLEMHIKSIGLQDEIDIEPKRKRMLLYVGDVIGDRCGNEFKTSCFFTNLIKKHKLNIHLRAGNHDVESTKGILDNDARKIRFYDSEGNETNARGLLVDRNGRFISADRSTTLKPTFENKEKAAISAIKTTEEIYNPLQPYIDPDNLPTTDAEAAIQIRSRAKPGLYRSLFALCNALNDAGQLAGPGNKVTRDGFFLDMRETILPRMNLVGSSPDGKCGIIHAPASEELFLRVFLQACGKDIPESDFKILEAKYQEALGNPGNSKKDNPTCYTNEKEYFDIRYAYDCMTMDTKNNVINDFWQSLISPDKWGAKHLQSALLDIRGDDTPLMQFVNIRLRDPQVKIPQIIGNYKKILHGHTESISQQSVEWRTQLEAIKKFLIYIKGIKNWDESIKNEKFAFEFIGELMKLAVLGPNTTDTLTPLIDLVRDLFRFIADKMDPQRLKTLAAANEFADAKCAVIQREQKDDQKDKEIAKLILTVSMPGSKVTTEGEALLQGELAKVQYDWLTDKQKVATNFKDKELAYQEQLARKPSGKFVTFLAKTKEIEAIRAFEADLFKITTSGSTKDLREKLDSLTTRLNDPATELGYLTWYGLKSAMMGAKDWDTDFTRKADASYMFTLLEYIESLRMDGIELPADSITKLGNLKNAVQSFKAELVDSPVTKRNKNILKKEFKEIITQLAEIARILPDNELVFQKITSFDKNTIRDPLVDKASEHMGIDAIAIQPFIKTEITWLMRLLEFKTSTPRNSLSLTFIGTLMGRDVSRVFSEKELVEEELEKLVTYLENKQAEFNKGLTKEQKEKFKSTEAYTEYVGLDNIGGKDVDDRKVIKPVHFFGRKFVSEPAPIKRNPAPLPPLPRAR</sequence>
<dbReference type="RefSeq" id="WP_144278318.1">
    <property type="nucleotide sequence ID" value="NZ_CP041730.1"/>
</dbReference>
<organism evidence="1 2">
    <name type="scientific">Chitinimonas arctica</name>
    <dbReference type="NCBI Taxonomy" id="2594795"/>
    <lineage>
        <taxon>Bacteria</taxon>
        <taxon>Pseudomonadati</taxon>
        <taxon>Pseudomonadota</taxon>
        <taxon>Betaproteobacteria</taxon>
        <taxon>Neisseriales</taxon>
        <taxon>Chitinibacteraceae</taxon>
        <taxon>Chitinimonas</taxon>
    </lineage>
</organism>
<accession>A0A516SFI3</accession>
<evidence type="ECO:0000313" key="1">
    <source>
        <dbReference type="EMBL" id="QDQ26925.1"/>
    </source>
</evidence>
<evidence type="ECO:0000313" key="2">
    <source>
        <dbReference type="Proteomes" id="UP000317550"/>
    </source>
</evidence>
<reference evidence="2" key="1">
    <citation type="submission" date="2019-07" db="EMBL/GenBank/DDBJ databases">
        <title>Chitinimonas sp. nov., isolated from Ny-Alesund, arctica soil.</title>
        <authorList>
            <person name="Xu Q."/>
            <person name="Peng F."/>
        </authorList>
    </citation>
    <scope>NUCLEOTIDE SEQUENCE [LARGE SCALE GENOMIC DNA]</scope>
    <source>
        <strain evidence="2">R3-44</strain>
    </source>
</reference>
<dbReference type="AlphaFoldDB" id="A0A516SFI3"/>
<keyword evidence="2" id="KW-1185">Reference proteome</keyword>